<gene>
    <name evidence="2" type="ORF">BWR22_03815</name>
</gene>
<proteinExistence type="predicted"/>
<accession>A0AAC9LJX3</accession>
<feature type="signal peptide" evidence="1">
    <location>
        <begin position="1"/>
        <end position="22"/>
    </location>
</feature>
<dbReference type="EMBL" id="CP019352">
    <property type="protein sequence ID" value="APX99473.1"/>
    <property type="molecule type" value="Genomic_DNA"/>
</dbReference>
<feature type="chain" id="PRO_5042236477" description="Calx-beta domain-containing protein" evidence="1">
    <location>
        <begin position="23"/>
        <end position="338"/>
    </location>
</feature>
<evidence type="ECO:0008006" key="4">
    <source>
        <dbReference type="Google" id="ProtNLM"/>
    </source>
</evidence>
<evidence type="ECO:0000256" key="1">
    <source>
        <dbReference type="SAM" id="SignalP"/>
    </source>
</evidence>
<name>A0AAC9LJX3_9FLAO</name>
<dbReference type="Proteomes" id="UP000187506">
    <property type="component" value="Chromosome"/>
</dbReference>
<dbReference type="PROSITE" id="PS51257">
    <property type="entry name" value="PROKAR_LIPOPROTEIN"/>
    <property type="match status" value="1"/>
</dbReference>
<dbReference type="AlphaFoldDB" id="A0AAC9LJX3"/>
<evidence type="ECO:0000313" key="3">
    <source>
        <dbReference type="Proteomes" id="UP000187506"/>
    </source>
</evidence>
<sequence>MKFNYIKSILLSFSLVALSSCVDDDANYTTSVKPVVSKTSQSATSVMEGETITVSLETNMTYKERMDFKLELVSGGQNADYFVSDADGAEVGATSVDDGFGAFGYKIEFPAYATTHSFNITATRDVLAEATENLVFKLTSTDNGNGLPANGAIMINLEVTNLVSDEVVVVLDFDKTVTYNTIERNIIETDLDDETVGHTTSLCNLADFDLYVGSFYSWASCPEEVSAENAAANPGNTTAPSGPLADGDYPIVADLWGFDLGLDADTNEVLDGDFALPFTLYVNHFGTFNASLDFPSTYFSNNTPSDSGGNGETLLGFLRVVGGDYSLLNANGEVVAAE</sequence>
<dbReference type="KEGG" id="lvn:BWR22_03815"/>
<evidence type="ECO:0000313" key="2">
    <source>
        <dbReference type="EMBL" id="APX99473.1"/>
    </source>
</evidence>
<reference evidence="2 3" key="1">
    <citation type="submission" date="2017-01" db="EMBL/GenBank/DDBJ databases">
        <title>Complete genome of Lacinutrix venerupis DOK2-8 isolated from seawater in Dokdo.</title>
        <authorList>
            <person name="Chi W.-J."/>
            <person name="Kim J.H."/>
        </authorList>
    </citation>
    <scope>NUCLEOTIDE SEQUENCE [LARGE SCALE GENOMIC DNA]</scope>
    <source>
        <strain evidence="2 3">DOK2-8</strain>
    </source>
</reference>
<organism evidence="2 3">
    <name type="scientific">Lacinutrix venerupis</name>
    <dbReference type="NCBI Taxonomy" id="1486034"/>
    <lineage>
        <taxon>Bacteria</taxon>
        <taxon>Pseudomonadati</taxon>
        <taxon>Bacteroidota</taxon>
        <taxon>Flavobacteriia</taxon>
        <taxon>Flavobacteriales</taxon>
        <taxon>Flavobacteriaceae</taxon>
        <taxon>Lacinutrix</taxon>
    </lineage>
</organism>
<keyword evidence="3" id="KW-1185">Reference proteome</keyword>
<protein>
    <recommendedName>
        <fullName evidence="4">Calx-beta domain-containing protein</fullName>
    </recommendedName>
</protein>
<dbReference type="RefSeq" id="WP_076732112.1">
    <property type="nucleotide sequence ID" value="NZ_CP019352.1"/>
</dbReference>
<keyword evidence="1" id="KW-0732">Signal</keyword>